<feature type="domain" description="DYW" evidence="4">
    <location>
        <begin position="571"/>
        <end position="662"/>
    </location>
</feature>
<dbReference type="InterPro" id="IPR046848">
    <property type="entry name" value="E_motif"/>
</dbReference>
<dbReference type="Pfam" id="PF20430">
    <property type="entry name" value="Eplus_motif"/>
    <property type="match status" value="1"/>
</dbReference>
<dbReference type="Pfam" id="PF01535">
    <property type="entry name" value="PPR"/>
    <property type="match status" value="6"/>
</dbReference>
<dbReference type="Proteomes" id="UP000594261">
    <property type="component" value="Chromosome 2"/>
</dbReference>
<reference evidence="6" key="1">
    <citation type="journal article" date="2016" name="G3 (Bethesda)">
        <title>First Draft Assembly and Annotation of the Genome of a California Endemic Oak Quercus lobata Nee (Fagaceae).</title>
        <authorList>
            <person name="Sork V.L."/>
            <person name="Fitz-Gibbon S.T."/>
            <person name="Puiu D."/>
            <person name="Crepeau M."/>
            <person name="Gugger P.F."/>
            <person name="Sherman R."/>
            <person name="Stevens K."/>
            <person name="Langley C.H."/>
            <person name="Pellegrini M."/>
            <person name="Salzberg S.L."/>
        </authorList>
    </citation>
    <scope>NUCLEOTIDE SEQUENCE [LARGE SCALE GENOMIC DNA]</scope>
    <source>
        <strain evidence="6">cv. SW786</strain>
    </source>
</reference>
<dbReference type="GO" id="GO:0009451">
    <property type="term" value="P:RNA modification"/>
    <property type="evidence" value="ECO:0007669"/>
    <property type="project" value="InterPro"/>
</dbReference>
<dbReference type="FunFam" id="1.25.40.10:FF:001050">
    <property type="entry name" value="Pentatricopeptide repeat-containing protein At2g33760"/>
    <property type="match status" value="1"/>
</dbReference>
<dbReference type="Pfam" id="PF14432">
    <property type="entry name" value="DYW_deaminase"/>
    <property type="match status" value="1"/>
</dbReference>
<dbReference type="OrthoDB" id="185373at2759"/>
<feature type="repeat" description="PPR" evidence="3">
    <location>
        <begin position="325"/>
        <end position="355"/>
    </location>
</feature>
<dbReference type="GO" id="GO:0008270">
    <property type="term" value="F:zinc ion binding"/>
    <property type="evidence" value="ECO:0007669"/>
    <property type="project" value="InterPro"/>
</dbReference>
<dbReference type="KEGG" id="qlo:115976369"/>
<accession>A0A7N2KZ83</accession>
<evidence type="ECO:0000256" key="3">
    <source>
        <dbReference type="PROSITE-ProRule" id="PRU00708"/>
    </source>
</evidence>
<dbReference type="PANTHER" id="PTHR24015">
    <property type="entry name" value="OS07G0578800 PROTEIN-RELATED"/>
    <property type="match status" value="1"/>
</dbReference>
<evidence type="ECO:0000313" key="6">
    <source>
        <dbReference type="Proteomes" id="UP000594261"/>
    </source>
</evidence>
<dbReference type="AlphaFoldDB" id="A0A7N2KZ83"/>
<dbReference type="GeneID" id="115976369"/>
<feature type="repeat" description="PPR" evidence="3">
    <location>
        <begin position="254"/>
        <end position="288"/>
    </location>
</feature>
<dbReference type="EnsemblPlants" id="QL02p069888:mrna">
    <property type="protein sequence ID" value="QL02p069888:mrna"/>
    <property type="gene ID" value="QL02p069888"/>
</dbReference>
<feature type="repeat" description="PPR" evidence="3">
    <location>
        <begin position="356"/>
        <end position="390"/>
    </location>
</feature>
<dbReference type="Gramene" id="QL02p069888:mrna">
    <property type="protein sequence ID" value="QL02p069888:mrna"/>
    <property type="gene ID" value="QL02p069888"/>
</dbReference>
<name>A0A7N2KZ83_QUELO</name>
<dbReference type="InterPro" id="IPR011990">
    <property type="entry name" value="TPR-like_helical_dom_sf"/>
</dbReference>
<dbReference type="InterPro" id="IPR046960">
    <property type="entry name" value="PPR_At4g14850-like_plant"/>
</dbReference>
<reference evidence="5" key="2">
    <citation type="submission" date="2021-01" db="UniProtKB">
        <authorList>
            <consortium name="EnsemblPlants"/>
        </authorList>
    </citation>
    <scope>IDENTIFICATION</scope>
</reference>
<dbReference type="GO" id="GO:0003723">
    <property type="term" value="F:RNA binding"/>
    <property type="evidence" value="ECO:0007669"/>
    <property type="project" value="InterPro"/>
</dbReference>
<dbReference type="RefSeq" id="XP_030953459.1">
    <property type="nucleotide sequence ID" value="XM_031097599.1"/>
</dbReference>
<dbReference type="FunFam" id="1.25.40.10:FF:000243">
    <property type="entry name" value="Pentatricopeptide repeat-containing protein chloroplastic"/>
    <property type="match status" value="1"/>
</dbReference>
<dbReference type="Pfam" id="PF13041">
    <property type="entry name" value="PPR_2"/>
    <property type="match status" value="1"/>
</dbReference>
<gene>
    <name evidence="5" type="primary">LOC115976369</name>
</gene>
<sequence>MKVSIPNSRSLLVTTVLYCKFYRQHYLTNNNLTTLFSKYVDKTNVSSWNSVIADLARSGDCVEALRAFSCMRKLSLIPNRSTFPCAIKSCSALFDLRSGKQAHQQALVFGLESDLFVSSSLIDMYSKCGELRDARELFDEIPQRNVVSWTSMITGYVQNDDAHEALSLFKELLVEESENEGDGKGFIDSVAMVSVLSACSRVTGKGITEGVHGFVVKRGLVGDLGVGNTLMDAYAKSGELGVSRKVFDGMAEKDTVSWNSLIVMYAQNGFSAEALEVFNAMFKNGDLSYNAVTLSAVLLACANSGALQMGKCIHDQVIKMGLEENVFVGTSLIDMYSKCGRVEMARKAFDHMKEKNVKSWTAMIAGYGMQGQATEALEVLYEMIRVGIKPNYITFVSILTACSHAGLVKEGWHWFNSMNHEFGVEPGVEHYACMVDLLGHTGHLSEAYDLIKGMKVKPDSVVWGSLLGACRIHKNVELAEISARKLFELDPSNYGYYVLLLNIYADAGMWGDVERMRILMKNSGMVKPPGFSLVELKGKVHKFLVGDREHPEQEKIYEYLEKLTTKLQEFGYIPNMTSVLHDINEEEKEMTLRVHSEKLAVAFGILYSAPGTTIQVIKNLRVCGDCHTVIKLISKIVNREIVVRDSKRFHHFRKGLCSCGDYL</sequence>
<evidence type="ECO:0000313" key="5">
    <source>
        <dbReference type="EnsemblPlants" id="QL02p069888:mrna"/>
    </source>
</evidence>
<dbReference type="NCBIfam" id="TIGR00756">
    <property type="entry name" value="PPR"/>
    <property type="match status" value="5"/>
</dbReference>
<organism evidence="5 6">
    <name type="scientific">Quercus lobata</name>
    <name type="common">Valley oak</name>
    <dbReference type="NCBI Taxonomy" id="97700"/>
    <lineage>
        <taxon>Eukaryota</taxon>
        <taxon>Viridiplantae</taxon>
        <taxon>Streptophyta</taxon>
        <taxon>Embryophyta</taxon>
        <taxon>Tracheophyta</taxon>
        <taxon>Spermatophyta</taxon>
        <taxon>Magnoliopsida</taxon>
        <taxon>eudicotyledons</taxon>
        <taxon>Gunneridae</taxon>
        <taxon>Pentapetalae</taxon>
        <taxon>rosids</taxon>
        <taxon>fabids</taxon>
        <taxon>Fagales</taxon>
        <taxon>Fagaceae</taxon>
        <taxon>Quercus</taxon>
    </lineage>
</organism>
<dbReference type="Gene3D" id="1.25.40.10">
    <property type="entry name" value="Tetratricopeptide repeat domain"/>
    <property type="match status" value="3"/>
</dbReference>
<dbReference type="OMA" id="HMYHHCS"/>
<evidence type="ECO:0000259" key="4">
    <source>
        <dbReference type="Pfam" id="PF14432"/>
    </source>
</evidence>
<dbReference type="FunFam" id="1.25.40.10:FF:000968">
    <property type="entry name" value="Pentatricopeptide repeat-containing protein, mitochondrial"/>
    <property type="match status" value="1"/>
</dbReference>
<keyword evidence="2" id="KW-0677">Repeat</keyword>
<feature type="repeat" description="PPR" evidence="3">
    <location>
        <begin position="114"/>
        <end position="148"/>
    </location>
</feature>
<feature type="repeat" description="PPR" evidence="3">
    <location>
        <begin position="44"/>
        <end position="78"/>
    </location>
</feature>
<dbReference type="FunFam" id="1.25.40.10:FF:000196">
    <property type="entry name" value="Pentatricopeptide repeat-containing protein At4g14850"/>
    <property type="match status" value="1"/>
</dbReference>
<dbReference type="InParanoid" id="A0A7N2KZ83"/>
<dbReference type="PROSITE" id="PS51375">
    <property type="entry name" value="PPR"/>
    <property type="match status" value="5"/>
</dbReference>
<protein>
    <recommendedName>
        <fullName evidence="4">DYW domain-containing protein</fullName>
    </recommendedName>
</protein>
<keyword evidence="6" id="KW-1185">Reference proteome</keyword>
<dbReference type="InterPro" id="IPR032867">
    <property type="entry name" value="DYW_dom"/>
</dbReference>
<proteinExistence type="inferred from homology"/>
<dbReference type="SUPFAM" id="SSF48452">
    <property type="entry name" value="TPR-like"/>
    <property type="match status" value="1"/>
</dbReference>
<evidence type="ECO:0000256" key="1">
    <source>
        <dbReference type="ARBA" id="ARBA00006643"/>
    </source>
</evidence>
<dbReference type="InterPro" id="IPR046849">
    <property type="entry name" value="E2_motif"/>
</dbReference>
<dbReference type="PANTHER" id="PTHR24015:SF553">
    <property type="entry name" value="DYW DOMAIN-CONTAINING PROTEIN"/>
    <property type="match status" value="1"/>
</dbReference>
<dbReference type="FunCoup" id="A0A7N2KZ83">
    <property type="interactions" value="209"/>
</dbReference>
<dbReference type="Pfam" id="PF20431">
    <property type="entry name" value="E_motif"/>
    <property type="match status" value="1"/>
</dbReference>
<dbReference type="InterPro" id="IPR002885">
    <property type="entry name" value="PPR_rpt"/>
</dbReference>
<comment type="similarity">
    <text evidence="1">Belongs to the PPR family. PCMP-H subfamily.</text>
</comment>
<evidence type="ECO:0000256" key="2">
    <source>
        <dbReference type="ARBA" id="ARBA00022737"/>
    </source>
</evidence>